<reference evidence="5" key="1">
    <citation type="submission" date="2023-03" db="EMBL/GenBank/DDBJ databases">
        <title>Chromosome-scale reference genome and RAD-based genetic map of yellow starthistle (Centaurea solstitialis) reveal putative structural variation and QTLs associated with invader traits.</title>
        <authorList>
            <person name="Reatini B."/>
            <person name="Cang F.A."/>
            <person name="Jiang Q."/>
            <person name="Mckibben M.T.W."/>
            <person name="Barker M.S."/>
            <person name="Rieseberg L.H."/>
            <person name="Dlugosch K.M."/>
        </authorList>
    </citation>
    <scope>NUCLEOTIDE SEQUENCE</scope>
    <source>
        <strain evidence="5">CAN-66</strain>
        <tissue evidence="5">Leaf</tissue>
    </source>
</reference>
<evidence type="ECO:0000256" key="2">
    <source>
        <dbReference type="ARBA" id="ARBA00022723"/>
    </source>
</evidence>
<dbReference type="PANTHER" id="PTHR47991">
    <property type="entry name" value="OXOGLUTARATE/IRON-DEPENDENT DIOXYGENASE"/>
    <property type="match status" value="1"/>
</dbReference>
<evidence type="ECO:0000313" key="6">
    <source>
        <dbReference type="Proteomes" id="UP001172457"/>
    </source>
</evidence>
<proteinExistence type="inferred from homology"/>
<dbReference type="Pfam" id="PF14226">
    <property type="entry name" value="DIOX_N"/>
    <property type="match status" value="2"/>
</dbReference>
<dbReference type="InterPro" id="IPR026992">
    <property type="entry name" value="DIOX_N"/>
</dbReference>
<dbReference type="InterPro" id="IPR005123">
    <property type="entry name" value="Oxoglu/Fe-dep_dioxygenase_dom"/>
</dbReference>
<dbReference type="GO" id="GO:0046872">
    <property type="term" value="F:metal ion binding"/>
    <property type="evidence" value="ECO:0007669"/>
    <property type="project" value="UniProtKB-KW"/>
</dbReference>
<dbReference type="SUPFAM" id="SSF51197">
    <property type="entry name" value="Clavaminate synthase-like"/>
    <property type="match status" value="2"/>
</dbReference>
<dbReference type="EMBL" id="JARYMX010000005">
    <property type="protein sequence ID" value="KAJ9547887.1"/>
    <property type="molecule type" value="Genomic_DNA"/>
</dbReference>
<feature type="domain" description="Fe2OG dioxygenase" evidence="4">
    <location>
        <begin position="190"/>
        <end position="290"/>
    </location>
</feature>
<protein>
    <recommendedName>
        <fullName evidence="4">Fe2OG dioxygenase domain-containing protein</fullName>
    </recommendedName>
</protein>
<gene>
    <name evidence="5" type="ORF">OSB04_020430</name>
</gene>
<dbReference type="GO" id="GO:0016705">
    <property type="term" value="F:oxidoreductase activity, acting on paired donors, with incorporation or reduction of molecular oxygen"/>
    <property type="evidence" value="ECO:0007669"/>
    <property type="project" value="UniProtKB-ARBA"/>
</dbReference>
<name>A0AA38TAM8_9ASTR</name>
<dbReference type="Gene3D" id="2.60.120.330">
    <property type="entry name" value="B-lactam Antibiotic, Isopenicillin N Synthase, Chain"/>
    <property type="match status" value="2"/>
</dbReference>
<sequence>MYSTLCDYFVENMEMKKEGKDSRWFDVKSVPNDYIFPQIYRPENLDSPLSLSIPVIDLQNTPIQEIFKASQDFGFFQVMNHGVSKKTMDDAMSAIEEFFNIHEGSGSIRKNWIYTKSIDYAKDGVHLWRENLKHPCYPLEKCIPLWPNKPSRYQEVIAAYIVEIRKLSLRIFEMICKGLGLDPEYLNDMSEVQLLAANFYPPCPDPSLTLGSLPHRDPSLITILNQAGATGLQVMKDGEWINVGAIPNSLVVNIGCQLEIISNGKLKSVEHRVVTNMHEARRTLVTHVNPSPDSIIEPASVLVSESEPPRFKAFRYRDFVERNRAFGDYTNVLQNGAGSENLQMEMQEGKDFRWFDVKSVPEGYIISKELRPNNLDSSFCDSIPIIDLENTSIEAIIKASQEFGFFNVINHGFPETTMTDAMNVLKEFFDMPTIDRSGIIPNSKNWVYINSTDYSENGVYLWRENLKHPCYPLEKCIPLWPNKPSTYQEVIAAYIVEIRKLSLRIFEMISKGLGLDPEYLNDMSEVQILAANFYPPCPDPSLTLGTLPHRDPSLITILNQAGATDLQVMKDDEWITVGAIPNSLVVNIGRQLEIISNGKLKSVEHRVVTNMHEARRTLVTHVNPSPDSIIEPASVLVSESEPPRFKAFRYRDFVASNRAFGDYTNVLQNGAGSES</sequence>
<dbReference type="Pfam" id="PF03171">
    <property type="entry name" value="2OG-FeII_Oxy"/>
    <property type="match status" value="2"/>
</dbReference>
<dbReference type="AlphaFoldDB" id="A0AA38TAM8"/>
<accession>A0AA38TAM8</accession>
<dbReference type="InterPro" id="IPR027443">
    <property type="entry name" value="IPNS-like_sf"/>
</dbReference>
<dbReference type="InterPro" id="IPR050295">
    <property type="entry name" value="Plant_2OG-oxidoreductases"/>
</dbReference>
<dbReference type="PROSITE" id="PS51471">
    <property type="entry name" value="FE2OG_OXY"/>
    <property type="match status" value="2"/>
</dbReference>
<comment type="caution">
    <text evidence="5">The sequence shown here is derived from an EMBL/GenBank/DDBJ whole genome shotgun (WGS) entry which is preliminary data.</text>
</comment>
<feature type="domain" description="Fe2OG dioxygenase" evidence="4">
    <location>
        <begin position="524"/>
        <end position="624"/>
    </location>
</feature>
<organism evidence="5 6">
    <name type="scientific">Centaurea solstitialis</name>
    <name type="common">yellow star-thistle</name>
    <dbReference type="NCBI Taxonomy" id="347529"/>
    <lineage>
        <taxon>Eukaryota</taxon>
        <taxon>Viridiplantae</taxon>
        <taxon>Streptophyta</taxon>
        <taxon>Embryophyta</taxon>
        <taxon>Tracheophyta</taxon>
        <taxon>Spermatophyta</taxon>
        <taxon>Magnoliopsida</taxon>
        <taxon>eudicotyledons</taxon>
        <taxon>Gunneridae</taxon>
        <taxon>Pentapetalae</taxon>
        <taxon>asterids</taxon>
        <taxon>campanulids</taxon>
        <taxon>Asterales</taxon>
        <taxon>Asteraceae</taxon>
        <taxon>Carduoideae</taxon>
        <taxon>Cardueae</taxon>
        <taxon>Centaureinae</taxon>
        <taxon>Centaurea</taxon>
    </lineage>
</organism>
<dbReference type="InterPro" id="IPR044861">
    <property type="entry name" value="IPNS-like_FE2OG_OXY"/>
</dbReference>
<evidence type="ECO:0000259" key="4">
    <source>
        <dbReference type="PROSITE" id="PS51471"/>
    </source>
</evidence>
<keyword evidence="6" id="KW-1185">Reference proteome</keyword>
<comment type="similarity">
    <text evidence="1">Belongs to the iron/ascorbate-dependent oxidoreductase family.</text>
</comment>
<keyword evidence="3" id="KW-0408">Iron</keyword>
<dbReference type="Proteomes" id="UP001172457">
    <property type="component" value="Chromosome 5"/>
</dbReference>
<keyword evidence="2" id="KW-0479">Metal-binding</keyword>
<evidence type="ECO:0000256" key="3">
    <source>
        <dbReference type="ARBA" id="ARBA00023004"/>
    </source>
</evidence>
<evidence type="ECO:0000256" key="1">
    <source>
        <dbReference type="ARBA" id="ARBA00008056"/>
    </source>
</evidence>
<evidence type="ECO:0000313" key="5">
    <source>
        <dbReference type="EMBL" id="KAJ9547887.1"/>
    </source>
</evidence>